<dbReference type="AlphaFoldDB" id="A0A6I2GFW0"/>
<dbReference type="EMBL" id="WJQR01000008">
    <property type="protein sequence ID" value="MRI82178.1"/>
    <property type="molecule type" value="Genomic_DNA"/>
</dbReference>
<dbReference type="PANTHER" id="PTHR35841:SF1">
    <property type="entry name" value="PHOSPHONATES-BINDING PERIPLASMIC PROTEIN"/>
    <property type="match status" value="1"/>
</dbReference>
<dbReference type="PANTHER" id="PTHR35841">
    <property type="entry name" value="PHOSPHONATES-BINDING PERIPLASMIC PROTEIN"/>
    <property type="match status" value="1"/>
</dbReference>
<keyword evidence="2 3" id="KW-0732">Signal</keyword>
<dbReference type="CDD" id="cd01071">
    <property type="entry name" value="PBP2_PhnD_like"/>
    <property type="match status" value="1"/>
</dbReference>
<dbReference type="Proteomes" id="UP000430975">
    <property type="component" value="Unassembled WGS sequence"/>
</dbReference>
<feature type="chain" id="PRO_5038248570" evidence="3">
    <location>
        <begin position="22"/>
        <end position="306"/>
    </location>
</feature>
<dbReference type="Gene3D" id="3.40.190.10">
    <property type="entry name" value="Periplasmic binding protein-like II"/>
    <property type="match status" value="2"/>
</dbReference>
<evidence type="ECO:0000256" key="3">
    <source>
        <dbReference type="SAM" id="SignalP"/>
    </source>
</evidence>
<proteinExistence type="inferred from homology"/>
<evidence type="ECO:0000313" key="7">
    <source>
        <dbReference type="Proteomes" id="UP000469870"/>
    </source>
</evidence>
<comment type="caution">
    <text evidence="5">The sequence shown here is derived from an EMBL/GenBank/DDBJ whole genome shotgun (WGS) entry which is preliminary data.</text>
</comment>
<dbReference type="GO" id="GO:0043190">
    <property type="term" value="C:ATP-binding cassette (ABC) transporter complex"/>
    <property type="evidence" value="ECO:0007669"/>
    <property type="project" value="InterPro"/>
</dbReference>
<protein>
    <submittedName>
        <fullName evidence="5">Phosphate/phosphite/phosphonate ABC transporter substrate-binding protein</fullName>
    </submittedName>
</protein>
<dbReference type="InterPro" id="IPR005770">
    <property type="entry name" value="PhnD"/>
</dbReference>
<comment type="similarity">
    <text evidence="1">Belongs to the phosphate/phosphite/phosphonate binding protein family.</text>
</comment>
<feature type="signal peptide" evidence="3">
    <location>
        <begin position="1"/>
        <end position="21"/>
    </location>
</feature>
<accession>A0A6I2GFW0</accession>
<dbReference type="EMBL" id="WJQS01000005">
    <property type="protein sequence ID" value="MRI85574.1"/>
    <property type="molecule type" value="Genomic_DNA"/>
</dbReference>
<dbReference type="Proteomes" id="UP000469870">
    <property type="component" value="Unassembled WGS sequence"/>
</dbReference>
<dbReference type="RefSeq" id="WP_153862321.1">
    <property type="nucleotide sequence ID" value="NZ_WJQR01000008.1"/>
</dbReference>
<evidence type="ECO:0000313" key="5">
    <source>
        <dbReference type="EMBL" id="MRI85574.1"/>
    </source>
</evidence>
<sequence>MFKSIKALLLGSLVLGSMVNAATFSQTVTAQDEEALEVQFVPTNNDGTMEARALPLAEYLSEALGREVNVTLATDYTTIVQAMASGQVDLGIMPPAAYVQARDLGSAKAILTSVLGKFDDETGLPLEDETTGSFQGEILVKADSDMQELTDLVGKKIATLSPNSASGYIYPVAEMINAGMDITKDVTLTTVNDIPSEITAVLNGQQDAAFVFEGARVVFSGAFPDNDLMEELRVLYLTEGEIPNDAIAVQPDMDEALQEAIKEAFLAMADTEEGVEIMSLWSHLGYTEVDEAIYDQIKEYTEIAAQ</sequence>
<dbReference type="NCBIfam" id="TIGR01098">
    <property type="entry name" value="3A0109s03R"/>
    <property type="match status" value="1"/>
</dbReference>
<reference evidence="6 7" key="1">
    <citation type="submission" date="2019-11" db="EMBL/GenBank/DDBJ databases">
        <title>Characterisation of Fundicoccus ignavus gen. nov. sp. nov., a novel genus of the family Aerococcaceae isolated from bulk tank milk.</title>
        <authorList>
            <person name="Siebert A."/>
            <person name="Huptas C."/>
            <person name="Wenning M."/>
            <person name="Scherer S."/>
            <person name="Doll E.V."/>
        </authorList>
    </citation>
    <scope>NUCLEOTIDE SEQUENCE [LARGE SCALE GENOMIC DNA]</scope>
    <source>
        <strain evidence="4 7">DSM 109653</strain>
        <strain evidence="5 6">WS4759</strain>
    </source>
</reference>
<dbReference type="SUPFAM" id="SSF53850">
    <property type="entry name" value="Periplasmic binding protein-like II"/>
    <property type="match status" value="1"/>
</dbReference>
<evidence type="ECO:0000313" key="6">
    <source>
        <dbReference type="Proteomes" id="UP000430975"/>
    </source>
</evidence>
<evidence type="ECO:0000256" key="2">
    <source>
        <dbReference type="ARBA" id="ARBA00022729"/>
    </source>
</evidence>
<organism evidence="5 6">
    <name type="scientific">Fundicoccus ignavus</name>
    <dbReference type="NCBI Taxonomy" id="2664442"/>
    <lineage>
        <taxon>Bacteria</taxon>
        <taxon>Bacillati</taxon>
        <taxon>Bacillota</taxon>
        <taxon>Bacilli</taxon>
        <taxon>Lactobacillales</taxon>
        <taxon>Aerococcaceae</taxon>
        <taxon>Fundicoccus</taxon>
    </lineage>
</organism>
<dbReference type="GO" id="GO:0055085">
    <property type="term" value="P:transmembrane transport"/>
    <property type="evidence" value="ECO:0007669"/>
    <property type="project" value="InterPro"/>
</dbReference>
<dbReference type="Pfam" id="PF12974">
    <property type="entry name" value="Phosphonate-bd"/>
    <property type="match status" value="1"/>
</dbReference>
<evidence type="ECO:0000256" key="1">
    <source>
        <dbReference type="ARBA" id="ARBA00007162"/>
    </source>
</evidence>
<gene>
    <name evidence="5" type="primary">phnD</name>
    <name evidence="5" type="ORF">GIY09_06735</name>
    <name evidence="4" type="ORF">GIY11_09180</name>
</gene>
<evidence type="ECO:0000313" key="4">
    <source>
        <dbReference type="EMBL" id="MRI82178.1"/>
    </source>
</evidence>
<name>A0A6I2GFW0_9LACT</name>
<keyword evidence="6" id="KW-1185">Reference proteome</keyword>